<dbReference type="AlphaFoldDB" id="A0A0P1B0P6"/>
<dbReference type="EMBL" id="CCYD01002371">
    <property type="protein sequence ID" value="CEG46845.1"/>
    <property type="molecule type" value="Genomic_DNA"/>
</dbReference>
<dbReference type="GeneID" id="36398577"/>
<sequence>MTLKPCTHLVAVVALHQRGERSKAIISTYFGRESAWFRAKTLSLFIDFASCVGEKTVCRTATLDPFVVILHFHIFDSYVRHVVDSTKHEYVHN</sequence>
<evidence type="ECO:0000313" key="2">
    <source>
        <dbReference type="Proteomes" id="UP000054928"/>
    </source>
</evidence>
<proteinExistence type="predicted"/>
<organism evidence="1 2">
    <name type="scientific">Plasmopara halstedii</name>
    <name type="common">Downy mildew of sunflower</name>
    <dbReference type="NCBI Taxonomy" id="4781"/>
    <lineage>
        <taxon>Eukaryota</taxon>
        <taxon>Sar</taxon>
        <taxon>Stramenopiles</taxon>
        <taxon>Oomycota</taxon>
        <taxon>Peronosporomycetes</taxon>
        <taxon>Peronosporales</taxon>
        <taxon>Peronosporaceae</taxon>
        <taxon>Plasmopara</taxon>
    </lineage>
</organism>
<dbReference type="Proteomes" id="UP000054928">
    <property type="component" value="Unassembled WGS sequence"/>
</dbReference>
<name>A0A0P1B0P6_PLAHL</name>
<protein>
    <submittedName>
        <fullName evidence="1">Uncharacterized protein</fullName>
    </submittedName>
</protein>
<dbReference type="RefSeq" id="XP_024583214.1">
    <property type="nucleotide sequence ID" value="XM_024717746.1"/>
</dbReference>
<accession>A0A0P1B0P6</accession>
<keyword evidence="2" id="KW-1185">Reference proteome</keyword>
<reference evidence="2" key="1">
    <citation type="submission" date="2014-09" db="EMBL/GenBank/DDBJ databases">
        <authorList>
            <person name="Sharma Rahul"/>
            <person name="Thines Marco"/>
        </authorList>
    </citation>
    <scope>NUCLEOTIDE SEQUENCE [LARGE SCALE GENOMIC DNA]</scope>
</reference>
<evidence type="ECO:0000313" key="1">
    <source>
        <dbReference type="EMBL" id="CEG46845.1"/>
    </source>
</evidence>